<evidence type="ECO:0000313" key="1">
    <source>
        <dbReference type="EMBL" id="KAF4659233.1"/>
    </source>
</evidence>
<dbReference type="Proteomes" id="UP000591131">
    <property type="component" value="Unassembled WGS sequence"/>
</dbReference>
<accession>A0A7J6LJB0</accession>
<gene>
    <name evidence="1" type="ORF">FOL47_007677</name>
</gene>
<organism evidence="1 2">
    <name type="scientific">Perkinsus chesapeaki</name>
    <name type="common">Clam parasite</name>
    <name type="synonym">Perkinsus andrewsi</name>
    <dbReference type="NCBI Taxonomy" id="330153"/>
    <lineage>
        <taxon>Eukaryota</taxon>
        <taxon>Sar</taxon>
        <taxon>Alveolata</taxon>
        <taxon>Perkinsozoa</taxon>
        <taxon>Perkinsea</taxon>
        <taxon>Perkinsida</taxon>
        <taxon>Perkinsidae</taxon>
        <taxon>Perkinsus</taxon>
    </lineage>
</organism>
<dbReference type="AlphaFoldDB" id="A0A7J6LJB0"/>
<protein>
    <submittedName>
        <fullName evidence="1">Uncharacterized protein</fullName>
    </submittedName>
</protein>
<proteinExistence type="predicted"/>
<dbReference type="EMBL" id="JAAPAO010000461">
    <property type="protein sequence ID" value="KAF4659233.1"/>
    <property type="molecule type" value="Genomic_DNA"/>
</dbReference>
<sequence length="129" mass="14840">MSSKYPVTGHTFTTESLTVRVGQGRDYCWDIYTTRERVLYIDVSMSFHEDGTAHLTRTISDRESRYKCKYTAEPAGKFIQVEMSGYDCEMLVKGSGSILDDKSLKPILTSDKTYLTFYQGKTRLTYKLE</sequence>
<evidence type="ECO:0000313" key="2">
    <source>
        <dbReference type="Proteomes" id="UP000591131"/>
    </source>
</evidence>
<keyword evidence="2" id="KW-1185">Reference proteome</keyword>
<comment type="caution">
    <text evidence="1">The sequence shown here is derived from an EMBL/GenBank/DDBJ whole genome shotgun (WGS) entry which is preliminary data.</text>
</comment>
<reference evidence="1 2" key="1">
    <citation type="submission" date="2020-04" db="EMBL/GenBank/DDBJ databases">
        <title>Perkinsus chesapeaki whole genome sequence.</title>
        <authorList>
            <person name="Bogema D.R."/>
        </authorList>
    </citation>
    <scope>NUCLEOTIDE SEQUENCE [LARGE SCALE GENOMIC DNA]</scope>
    <source>
        <strain evidence="1">ATCC PRA-425</strain>
    </source>
</reference>
<name>A0A7J6LJB0_PERCH</name>